<comment type="caution">
    <text evidence="3">The sequence shown here is derived from an EMBL/GenBank/DDBJ whole genome shotgun (WGS) entry which is preliminary data.</text>
</comment>
<gene>
    <name evidence="3" type="ORF">B296_00008539</name>
</gene>
<feature type="domain" description="CBS" evidence="2">
    <location>
        <begin position="97"/>
        <end position="134"/>
    </location>
</feature>
<feature type="region of interest" description="Disordered" evidence="1">
    <location>
        <begin position="1"/>
        <end position="56"/>
    </location>
</feature>
<dbReference type="InterPro" id="IPR046342">
    <property type="entry name" value="CBS_dom_sf"/>
</dbReference>
<dbReference type="Proteomes" id="UP000287651">
    <property type="component" value="Unassembled WGS sequence"/>
</dbReference>
<dbReference type="Pfam" id="PF00571">
    <property type="entry name" value="CBS"/>
    <property type="match status" value="1"/>
</dbReference>
<reference evidence="3 4" key="1">
    <citation type="journal article" date="2014" name="Agronomy (Basel)">
        <title>A Draft Genome Sequence for Ensete ventricosum, the Drought-Tolerant Tree Against Hunger.</title>
        <authorList>
            <person name="Harrison J."/>
            <person name="Moore K.A."/>
            <person name="Paszkiewicz K."/>
            <person name="Jones T."/>
            <person name="Grant M."/>
            <person name="Ambacheew D."/>
            <person name="Muzemil S."/>
            <person name="Studholme D.J."/>
        </authorList>
    </citation>
    <scope>NUCLEOTIDE SEQUENCE [LARGE SCALE GENOMIC DNA]</scope>
</reference>
<dbReference type="AlphaFoldDB" id="A0A426ZE55"/>
<accession>A0A426ZE55</accession>
<dbReference type="InterPro" id="IPR000644">
    <property type="entry name" value="CBS_dom"/>
</dbReference>
<dbReference type="Gene3D" id="3.10.580.10">
    <property type="entry name" value="CBS-domain"/>
    <property type="match status" value="1"/>
</dbReference>
<name>A0A426ZE55_ENSVE</name>
<evidence type="ECO:0000313" key="3">
    <source>
        <dbReference type="EMBL" id="RRT62233.1"/>
    </source>
</evidence>
<dbReference type="EMBL" id="AMZH03007073">
    <property type="protein sequence ID" value="RRT62233.1"/>
    <property type="molecule type" value="Genomic_DNA"/>
</dbReference>
<organism evidence="3 4">
    <name type="scientific">Ensete ventricosum</name>
    <name type="common">Abyssinian banana</name>
    <name type="synonym">Musa ensete</name>
    <dbReference type="NCBI Taxonomy" id="4639"/>
    <lineage>
        <taxon>Eukaryota</taxon>
        <taxon>Viridiplantae</taxon>
        <taxon>Streptophyta</taxon>
        <taxon>Embryophyta</taxon>
        <taxon>Tracheophyta</taxon>
        <taxon>Spermatophyta</taxon>
        <taxon>Magnoliopsida</taxon>
        <taxon>Liliopsida</taxon>
        <taxon>Zingiberales</taxon>
        <taxon>Musaceae</taxon>
        <taxon>Ensete</taxon>
    </lineage>
</organism>
<evidence type="ECO:0000259" key="2">
    <source>
        <dbReference type="Pfam" id="PF00571"/>
    </source>
</evidence>
<dbReference type="SUPFAM" id="SSF54631">
    <property type="entry name" value="CBS-domain pair"/>
    <property type="match status" value="1"/>
</dbReference>
<evidence type="ECO:0000313" key="4">
    <source>
        <dbReference type="Proteomes" id="UP000287651"/>
    </source>
</evidence>
<protein>
    <recommendedName>
        <fullName evidence="2">CBS domain-containing protein</fullName>
    </recommendedName>
</protein>
<evidence type="ECO:0000256" key="1">
    <source>
        <dbReference type="SAM" id="MobiDB-lite"/>
    </source>
</evidence>
<sequence>MDGQGGGGSLRKSISGSSVSGRKKAPENGSAEVGRRTSITRPPHTGSGSIAEDGTRHLPVVENGEVIALLDIAKCLYDAIARMERAAEKGKAIAAAVEGVMTANPECGTIDTPILDALHIMHDGKFLHLPVVDRGSSSGAGNETASAMMQKFWDSALSLGPLDDDDDSRRLHLDYSGSGHRKEGRGSGSGGLDYAHKDAWAAAYSTVAAGAALIAGIGAPVPRGHLKVASVLPAPLDVSVDVDSTKRLGFEIHGDWQCPAWCHHHSK</sequence>
<proteinExistence type="predicted"/>